<protein>
    <submittedName>
        <fullName evidence="2">Uncharacterized protein</fullName>
    </submittedName>
</protein>
<dbReference type="RefSeq" id="WP_159762575.1">
    <property type="nucleotide sequence ID" value="NZ_WUUT01000001.1"/>
</dbReference>
<dbReference type="Proteomes" id="UP000466535">
    <property type="component" value="Unassembled WGS sequence"/>
</dbReference>
<comment type="caution">
    <text evidence="2">The sequence shown here is derived from an EMBL/GenBank/DDBJ whole genome shotgun (WGS) entry which is preliminary data.</text>
</comment>
<dbReference type="AlphaFoldDB" id="A0A6B0SXJ5"/>
<sequence>MTLDSSLRQLPDDKRRQLINWFDDQYQLTKVDRPALPFGTDSAAGVDVFCCWPPAAFKTVVPAFTDSPLSVGENTAKLIRWLDATDQPWALQLLSQPYSSDPNIHSMHQDESCLRLNIRCAIQTKVISLDAGTVKPEVGQPPKDTRLRTDQNLPVDSEGTRTNRSEMLNRLVNKQINPDTAFGAPDSYSRGVLFPPQIVSSLEHGVGNVNSSLTRAAPEEIRDLLSPTLSVGRMELSAINGTMAPVGLSDPGIVLKINASRREALRTAQESLQSHLSLNSPTFVVASNTELLEYFGRIYCSLINSAAEFDITYLGSAELERLCGCEQAQRRAVLKSWLANESDVYLVDIPGESGWPTDPALYEDLQAVRREKTDGIQGATVDAIFAELPVLSGDQPMSGVAAAAIAAAKSGTTYLTVQTAPADRAGDGSSRNLSDSSEATQSCHTAAKLVNRSDLALVSTDGAVAQLCQQYTGEQPQDYFIETFFPKQNRSADGPWIGVKDNLRFDSAPIVGPVYRSKTMQDVTYNIKVPPQRYDQLKSVLSVPTASAETDDGPQTAGGEASGTDDQPATAGITTRHAIRRPDDLAVVYDAGQAGYVCEQCRATTGIDASVYERSLTGLMSAVTCCQSLAEIDRDVLRCTPDVELGSTQVDPAEGELTAKELEFLSMIYLAQRGELDCSLEYDPLVDSCVKLRKDVGIDSQTETELADAGYIVRMRAPQKVYSLTTKGLNALGVDKSALQDLPSLFERCLQRAVWLSLKTKYDAKSGYDVETNVMCDVAATISSMPSQSPLDVAVIGPDGNITTGAVVWPPVVDLGTVPEDNNSVDALSFDYLTGYDGIETAVKYQTLVSEVSDTALWCVWRQADATALLSTLSAADDDSVIDCKAGYSDNVRIQDYQLDEPGITDVKTMKQMRDATNPRWTVDEDRGALQLQGEDDAWTRS</sequence>
<evidence type="ECO:0000313" key="3">
    <source>
        <dbReference type="Proteomes" id="UP000466535"/>
    </source>
</evidence>
<dbReference type="OrthoDB" id="214394at2157"/>
<evidence type="ECO:0000256" key="1">
    <source>
        <dbReference type="SAM" id="MobiDB-lite"/>
    </source>
</evidence>
<name>A0A6B0SXJ5_9EURY</name>
<feature type="region of interest" description="Disordered" evidence="1">
    <location>
        <begin position="542"/>
        <end position="576"/>
    </location>
</feature>
<feature type="region of interest" description="Disordered" evidence="1">
    <location>
        <begin position="134"/>
        <end position="160"/>
    </location>
</feature>
<keyword evidence="3" id="KW-1185">Reference proteome</keyword>
<accession>A0A6B0SXJ5</accession>
<gene>
    <name evidence="2" type="ORF">GRX03_02355</name>
</gene>
<proteinExistence type="predicted"/>
<organism evidence="2 3">
    <name type="scientific">Halovenus carboxidivorans</name>
    <dbReference type="NCBI Taxonomy" id="2692199"/>
    <lineage>
        <taxon>Archaea</taxon>
        <taxon>Methanobacteriati</taxon>
        <taxon>Methanobacteriota</taxon>
        <taxon>Stenosarchaea group</taxon>
        <taxon>Halobacteria</taxon>
        <taxon>Halobacteriales</taxon>
        <taxon>Haloarculaceae</taxon>
        <taxon>Halovenus</taxon>
    </lineage>
</organism>
<reference evidence="2 3" key="1">
    <citation type="submission" date="2019-12" db="EMBL/GenBank/DDBJ databases">
        <title>Isolation and characterization of three novel carbon monoxide-oxidizing members of Halobacteria from salione crusts and soils.</title>
        <authorList>
            <person name="Myers M.R."/>
            <person name="King G.M."/>
        </authorList>
    </citation>
    <scope>NUCLEOTIDE SEQUENCE [LARGE SCALE GENOMIC DNA]</scope>
    <source>
        <strain evidence="2 3">WSH3</strain>
    </source>
</reference>
<dbReference type="EMBL" id="WUUT01000001">
    <property type="protein sequence ID" value="MXR50448.1"/>
    <property type="molecule type" value="Genomic_DNA"/>
</dbReference>
<evidence type="ECO:0000313" key="2">
    <source>
        <dbReference type="EMBL" id="MXR50448.1"/>
    </source>
</evidence>